<feature type="transmembrane region" description="Helical" evidence="1">
    <location>
        <begin position="185"/>
        <end position="208"/>
    </location>
</feature>
<evidence type="ECO:0000256" key="2">
    <source>
        <dbReference type="SAM" id="SignalP"/>
    </source>
</evidence>
<feature type="non-terminal residue" evidence="3">
    <location>
        <position position="1"/>
    </location>
</feature>
<protein>
    <submittedName>
        <fullName evidence="3">Uncharacterized protein</fullName>
    </submittedName>
</protein>
<evidence type="ECO:0000313" key="4">
    <source>
        <dbReference type="Proteomes" id="UP001432322"/>
    </source>
</evidence>
<evidence type="ECO:0000256" key="1">
    <source>
        <dbReference type="SAM" id="Phobius"/>
    </source>
</evidence>
<gene>
    <name evidence="3" type="ORF">PFISCL1PPCAC_28052</name>
</gene>
<keyword evidence="2" id="KW-0732">Signal</keyword>
<sequence>TMRLPVLVLLSLSFVDAFCPLQKHQVCNPGTKHSCTCAMVQSDESSAPDRSCGKVAAEDENGEFPAVSVTLDLAKEHDNDEGWPQKAIIDGLASTLRIQKDTIVLLRANCADSEEEKLIVQFSVLKKNINSTLPYDDDDFVNAESLSSRLKTMISGSKLGGLEVEKIEFVEELIDIEMDPDNSELVIIAILSAIAFGFMLVLGCCMLCRKSPDEYEDDLQKA</sequence>
<feature type="chain" id="PRO_5043899196" evidence="2">
    <location>
        <begin position="18"/>
        <end position="222"/>
    </location>
</feature>
<feature type="signal peptide" evidence="2">
    <location>
        <begin position="1"/>
        <end position="17"/>
    </location>
</feature>
<dbReference type="Proteomes" id="UP001432322">
    <property type="component" value="Unassembled WGS sequence"/>
</dbReference>
<keyword evidence="1" id="KW-1133">Transmembrane helix</keyword>
<name>A0AAV5WZ59_9BILA</name>
<keyword evidence="4" id="KW-1185">Reference proteome</keyword>
<keyword evidence="1" id="KW-0472">Membrane</keyword>
<dbReference type="EMBL" id="BTSY01000007">
    <property type="protein sequence ID" value="GMT36755.1"/>
    <property type="molecule type" value="Genomic_DNA"/>
</dbReference>
<comment type="caution">
    <text evidence="3">The sequence shown here is derived from an EMBL/GenBank/DDBJ whole genome shotgun (WGS) entry which is preliminary data.</text>
</comment>
<evidence type="ECO:0000313" key="3">
    <source>
        <dbReference type="EMBL" id="GMT36755.1"/>
    </source>
</evidence>
<keyword evidence="1" id="KW-0812">Transmembrane</keyword>
<proteinExistence type="predicted"/>
<reference evidence="3" key="1">
    <citation type="submission" date="2023-10" db="EMBL/GenBank/DDBJ databases">
        <title>Genome assembly of Pristionchus species.</title>
        <authorList>
            <person name="Yoshida K."/>
            <person name="Sommer R.J."/>
        </authorList>
    </citation>
    <scope>NUCLEOTIDE SEQUENCE</scope>
    <source>
        <strain evidence="3">RS5133</strain>
    </source>
</reference>
<accession>A0AAV5WZ59</accession>
<organism evidence="3 4">
    <name type="scientific">Pristionchus fissidentatus</name>
    <dbReference type="NCBI Taxonomy" id="1538716"/>
    <lineage>
        <taxon>Eukaryota</taxon>
        <taxon>Metazoa</taxon>
        <taxon>Ecdysozoa</taxon>
        <taxon>Nematoda</taxon>
        <taxon>Chromadorea</taxon>
        <taxon>Rhabditida</taxon>
        <taxon>Rhabditina</taxon>
        <taxon>Diplogasteromorpha</taxon>
        <taxon>Diplogasteroidea</taxon>
        <taxon>Neodiplogasteridae</taxon>
        <taxon>Pristionchus</taxon>
    </lineage>
</organism>
<dbReference type="AlphaFoldDB" id="A0AAV5WZ59"/>